<dbReference type="EMBL" id="BMQL01000011">
    <property type="protein sequence ID" value="GGR09938.1"/>
    <property type="molecule type" value="Genomic_DNA"/>
</dbReference>
<dbReference type="PANTHER" id="PTHR33678:SF2">
    <property type="match status" value="1"/>
</dbReference>
<dbReference type="RefSeq" id="WP_189090553.1">
    <property type="nucleotide sequence ID" value="NZ_BMQL01000011.1"/>
</dbReference>
<sequence>MAEELTRDALLQLLAEQATQIAEQAAQIKLLIEENARQKQRIEQLERQVKRYVAPHSRETPKADPKPPGRRAGQGIFTFKHAPARDTVTRIIDVEPANICPACQTPLDGAAYKTNLAWITELPRVQPEITQYNVPLTRCSACGKDVRGEHPDLCPSQRGATSHRLGKRLIAVAQYLHHRLGLPERKVPEALHALCGVDVTQSALNQATTRTTASGTLIATAYQEIKTAIQSAPIVHQDDTGWRIHGTNAWLQVACTPQHVLFQIRTRHTHQQLFELLGETFGGTLVADRYTVYDHAAFTGWAHQKCLHHVIRNVEEAMVVQEGRLGRGIVYATRLLQAFQDAHALHVQLCREELTLKEYRGAGYAITTRVTRLLDRVPLKSKVNERLRKGLLKHHQRGHLLRFLEDPNVPPTNNAAERALRSGVIARKVSQCSKTQRGADGYAMIKSVVETARRQAQHPLDVLVRLQVRAAPR</sequence>
<keyword evidence="1" id="KW-0175">Coiled coil</keyword>
<dbReference type="InterPro" id="IPR052344">
    <property type="entry name" value="Transposase-related"/>
</dbReference>
<gene>
    <name evidence="4" type="ORF">GCM10008957_23390</name>
</gene>
<feature type="domain" description="Transposase IS66 central" evidence="3">
    <location>
        <begin position="165"/>
        <end position="440"/>
    </location>
</feature>
<dbReference type="Proteomes" id="UP000603865">
    <property type="component" value="Unassembled WGS sequence"/>
</dbReference>
<keyword evidence="5" id="KW-1185">Reference proteome</keyword>
<dbReference type="NCBIfam" id="NF033517">
    <property type="entry name" value="transpos_IS66"/>
    <property type="match status" value="1"/>
</dbReference>
<evidence type="ECO:0000313" key="5">
    <source>
        <dbReference type="Proteomes" id="UP000603865"/>
    </source>
</evidence>
<name>A0A918C8D1_9DEIO</name>
<dbReference type="AlphaFoldDB" id="A0A918C8D1"/>
<proteinExistence type="predicted"/>
<protein>
    <submittedName>
        <fullName evidence="4">Transposase</fullName>
    </submittedName>
</protein>
<feature type="region of interest" description="Disordered" evidence="2">
    <location>
        <begin position="51"/>
        <end position="72"/>
    </location>
</feature>
<dbReference type="Pfam" id="PF03050">
    <property type="entry name" value="DDE_Tnp_IS66"/>
    <property type="match status" value="1"/>
</dbReference>
<feature type="coiled-coil region" evidence="1">
    <location>
        <begin position="14"/>
        <end position="48"/>
    </location>
</feature>
<evidence type="ECO:0000256" key="1">
    <source>
        <dbReference type="SAM" id="Coils"/>
    </source>
</evidence>
<reference evidence="4" key="2">
    <citation type="submission" date="2020-09" db="EMBL/GenBank/DDBJ databases">
        <authorList>
            <person name="Sun Q."/>
            <person name="Ohkuma M."/>
        </authorList>
    </citation>
    <scope>NUCLEOTIDE SEQUENCE</scope>
    <source>
        <strain evidence="4">JCM 31311</strain>
    </source>
</reference>
<evidence type="ECO:0000313" key="4">
    <source>
        <dbReference type="EMBL" id="GGR09938.1"/>
    </source>
</evidence>
<accession>A0A918C8D1</accession>
<evidence type="ECO:0000259" key="3">
    <source>
        <dbReference type="Pfam" id="PF03050"/>
    </source>
</evidence>
<comment type="caution">
    <text evidence="4">The sequence shown here is derived from an EMBL/GenBank/DDBJ whole genome shotgun (WGS) entry which is preliminary data.</text>
</comment>
<organism evidence="4 5">
    <name type="scientific">Deinococcus ruber</name>
    <dbReference type="NCBI Taxonomy" id="1848197"/>
    <lineage>
        <taxon>Bacteria</taxon>
        <taxon>Thermotogati</taxon>
        <taxon>Deinococcota</taxon>
        <taxon>Deinococci</taxon>
        <taxon>Deinococcales</taxon>
        <taxon>Deinococcaceae</taxon>
        <taxon>Deinococcus</taxon>
    </lineage>
</organism>
<dbReference type="InterPro" id="IPR004291">
    <property type="entry name" value="Transposase_IS66_central"/>
</dbReference>
<dbReference type="PANTHER" id="PTHR33678">
    <property type="entry name" value="BLL1576 PROTEIN"/>
    <property type="match status" value="1"/>
</dbReference>
<evidence type="ECO:0000256" key="2">
    <source>
        <dbReference type="SAM" id="MobiDB-lite"/>
    </source>
</evidence>
<reference evidence="4" key="1">
    <citation type="journal article" date="2014" name="Int. J. Syst. Evol. Microbiol.">
        <title>Complete genome sequence of Corynebacterium casei LMG S-19264T (=DSM 44701T), isolated from a smear-ripened cheese.</title>
        <authorList>
            <consortium name="US DOE Joint Genome Institute (JGI-PGF)"/>
            <person name="Walter F."/>
            <person name="Albersmeier A."/>
            <person name="Kalinowski J."/>
            <person name="Ruckert C."/>
        </authorList>
    </citation>
    <scope>NUCLEOTIDE SEQUENCE</scope>
    <source>
        <strain evidence="4">JCM 31311</strain>
    </source>
</reference>
<feature type="compositionally biased region" description="Basic and acidic residues" evidence="2">
    <location>
        <begin position="56"/>
        <end position="67"/>
    </location>
</feature>